<protein>
    <submittedName>
        <fullName evidence="2">Uncharacterized protein</fullName>
    </submittedName>
</protein>
<reference evidence="3" key="1">
    <citation type="journal article" date="2019" name="Int. J. Syst. Evol. Microbiol.">
        <title>The Global Catalogue of Microorganisms (GCM) 10K type strain sequencing project: providing services to taxonomists for standard genome sequencing and annotation.</title>
        <authorList>
            <consortium name="The Broad Institute Genomics Platform"/>
            <consortium name="The Broad Institute Genome Sequencing Center for Infectious Disease"/>
            <person name="Wu L."/>
            <person name="Ma J."/>
        </authorList>
    </citation>
    <scope>NUCLEOTIDE SEQUENCE [LARGE SCALE GENOMIC DNA]</scope>
    <source>
        <strain evidence="3">CGMCC 4.1648</strain>
    </source>
</reference>
<sequence>MITIKAKPAVSRKSVMSSPMGLDQAITARRLRDDDALQGSAT</sequence>
<organism evidence="2 3">
    <name type="scientific">Streptomyces coeruleoprunus</name>
    <dbReference type="NCBI Taxonomy" id="285563"/>
    <lineage>
        <taxon>Bacteria</taxon>
        <taxon>Bacillati</taxon>
        <taxon>Actinomycetota</taxon>
        <taxon>Actinomycetes</taxon>
        <taxon>Kitasatosporales</taxon>
        <taxon>Streptomycetaceae</taxon>
        <taxon>Streptomyces</taxon>
    </lineage>
</organism>
<evidence type="ECO:0000313" key="3">
    <source>
        <dbReference type="Proteomes" id="UP001595829"/>
    </source>
</evidence>
<evidence type="ECO:0000256" key="1">
    <source>
        <dbReference type="SAM" id="MobiDB-lite"/>
    </source>
</evidence>
<evidence type="ECO:0000313" key="2">
    <source>
        <dbReference type="EMBL" id="MFC5024100.1"/>
    </source>
</evidence>
<accession>A0ABV9XIT9</accession>
<dbReference type="EMBL" id="JBHSJD010000014">
    <property type="protein sequence ID" value="MFC5024100.1"/>
    <property type="molecule type" value="Genomic_DNA"/>
</dbReference>
<comment type="caution">
    <text evidence="2">The sequence shown here is derived from an EMBL/GenBank/DDBJ whole genome shotgun (WGS) entry which is preliminary data.</text>
</comment>
<proteinExistence type="predicted"/>
<feature type="region of interest" description="Disordered" evidence="1">
    <location>
        <begin position="1"/>
        <end position="22"/>
    </location>
</feature>
<keyword evidence="3" id="KW-1185">Reference proteome</keyword>
<gene>
    <name evidence="2" type="ORF">ACFPM3_18400</name>
</gene>
<name>A0ABV9XIT9_9ACTN</name>
<dbReference type="RefSeq" id="WP_345686067.1">
    <property type="nucleotide sequence ID" value="NZ_BAABIT010000001.1"/>
</dbReference>
<dbReference type="Proteomes" id="UP001595829">
    <property type="component" value="Unassembled WGS sequence"/>
</dbReference>